<organism evidence="8 9">
    <name type="scientific">Flagellimonas lutimaris</name>
    <dbReference type="NCBI Taxonomy" id="475082"/>
    <lineage>
        <taxon>Bacteria</taxon>
        <taxon>Pseudomonadati</taxon>
        <taxon>Bacteroidota</taxon>
        <taxon>Flavobacteriia</taxon>
        <taxon>Flavobacteriales</taxon>
        <taxon>Flavobacteriaceae</taxon>
        <taxon>Flagellimonas</taxon>
    </lineage>
</organism>
<evidence type="ECO:0000256" key="3">
    <source>
        <dbReference type="ARBA" id="ARBA00023002"/>
    </source>
</evidence>
<feature type="binding site" evidence="6">
    <location>
        <position position="10"/>
    </location>
    <ligand>
        <name>FMN</name>
        <dbReference type="ChEBI" id="CHEBI:58210"/>
    </ligand>
</feature>
<dbReference type="Proteomes" id="UP000266067">
    <property type="component" value="Unassembled WGS sequence"/>
</dbReference>
<dbReference type="EMBL" id="QXFH01000072">
    <property type="protein sequence ID" value="RIV33146.1"/>
    <property type="molecule type" value="Genomic_DNA"/>
</dbReference>
<dbReference type="InterPro" id="IPR029039">
    <property type="entry name" value="Flavoprotein-like_sf"/>
</dbReference>
<dbReference type="OrthoDB" id="9805013at2"/>
<dbReference type="Gene3D" id="3.40.50.360">
    <property type="match status" value="1"/>
</dbReference>
<evidence type="ECO:0000256" key="6">
    <source>
        <dbReference type="HAMAP-Rule" id="MF_01216"/>
    </source>
</evidence>
<name>A0A3A1N6A5_9FLAO</name>
<comment type="function">
    <text evidence="6">Also exhibits azoreductase activity. Catalyzes the reductive cleavage of the azo bond in aromatic azo compounds to the corresponding amines.</text>
</comment>
<keyword evidence="2 6" id="KW-0288">FMN</keyword>
<comment type="catalytic activity">
    <reaction evidence="6">
        <text>2 a quinone + NADH + H(+) = 2 a 1,4-benzosemiquinone + NAD(+)</text>
        <dbReference type="Rhea" id="RHEA:65952"/>
        <dbReference type="ChEBI" id="CHEBI:15378"/>
        <dbReference type="ChEBI" id="CHEBI:57540"/>
        <dbReference type="ChEBI" id="CHEBI:57945"/>
        <dbReference type="ChEBI" id="CHEBI:132124"/>
        <dbReference type="ChEBI" id="CHEBI:134225"/>
    </reaction>
</comment>
<dbReference type="InterPro" id="IPR003680">
    <property type="entry name" value="Flavodoxin_fold"/>
</dbReference>
<protein>
    <recommendedName>
        <fullName evidence="6">FMN dependent NADH:quinone oxidoreductase</fullName>
        <ecNumber evidence="6">1.6.5.-</ecNumber>
    </recommendedName>
    <alternativeName>
        <fullName evidence="6">Azo-dye reductase</fullName>
    </alternativeName>
    <alternativeName>
        <fullName evidence="6">FMN-dependent NADH-azo compound oxidoreductase</fullName>
    </alternativeName>
    <alternativeName>
        <fullName evidence="6">FMN-dependent NADH-azoreductase</fullName>
        <ecNumber evidence="6">1.7.1.17</ecNumber>
    </alternativeName>
</protein>
<comment type="caution">
    <text evidence="6">Lacks conserved residue(s) required for the propagation of feature annotation.</text>
</comment>
<dbReference type="AlphaFoldDB" id="A0A3A1N6A5"/>
<dbReference type="InterPro" id="IPR050104">
    <property type="entry name" value="FMN-dep_NADH:Q_OxRdtase_AzoR1"/>
</dbReference>
<dbReference type="EC" id="1.6.5.-" evidence="6"/>
<dbReference type="SUPFAM" id="SSF52218">
    <property type="entry name" value="Flavoproteins"/>
    <property type="match status" value="1"/>
</dbReference>
<comment type="cofactor">
    <cofactor evidence="6">
        <name>FMN</name>
        <dbReference type="ChEBI" id="CHEBI:58210"/>
    </cofactor>
    <text evidence="6">Binds 1 FMN per subunit.</text>
</comment>
<dbReference type="InterPro" id="IPR023048">
    <property type="entry name" value="NADH:quinone_OxRdtase_FMN_depd"/>
</dbReference>
<comment type="function">
    <text evidence="6">Quinone reductase that provides resistance to thiol-specific stress caused by electrophilic quinones.</text>
</comment>
<dbReference type="GO" id="GO:0016655">
    <property type="term" value="F:oxidoreductase activity, acting on NAD(P)H, quinone or similar compound as acceptor"/>
    <property type="evidence" value="ECO:0007669"/>
    <property type="project" value="InterPro"/>
</dbReference>
<evidence type="ECO:0000256" key="1">
    <source>
        <dbReference type="ARBA" id="ARBA00022630"/>
    </source>
</evidence>
<evidence type="ECO:0000256" key="4">
    <source>
        <dbReference type="ARBA" id="ARBA00023027"/>
    </source>
</evidence>
<dbReference type="GO" id="GO:0016652">
    <property type="term" value="F:oxidoreductase activity, acting on NAD(P)H as acceptor"/>
    <property type="evidence" value="ECO:0007669"/>
    <property type="project" value="UniProtKB-UniRule"/>
</dbReference>
<evidence type="ECO:0000259" key="7">
    <source>
        <dbReference type="Pfam" id="PF02525"/>
    </source>
</evidence>
<comment type="catalytic activity">
    <reaction evidence="5">
        <text>N,N-dimethyl-1,4-phenylenediamine + anthranilate + 2 NAD(+) = 2-(4-dimethylaminophenyl)diazenylbenzoate + 2 NADH + 2 H(+)</text>
        <dbReference type="Rhea" id="RHEA:55872"/>
        <dbReference type="ChEBI" id="CHEBI:15378"/>
        <dbReference type="ChEBI" id="CHEBI:15783"/>
        <dbReference type="ChEBI" id="CHEBI:16567"/>
        <dbReference type="ChEBI" id="CHEBI:57540"/>
        <dbReference type="ChEBI" id="CHEBI:57945"/>
        <dbReference type="ChEBI" id="CHEBI:71579"/>
        <dbReference type="EC" id="1.7.1.17"/>
    </reaction>
    <physiologicalReaction direction="right-to-left" evidence="5">
        <dbReference type="Rhea" id="RHEA:55874"/>
    </physiologicalReaction>
</comment>
<dbReference type="PANTHER" id="PTHR43741:SF2">
    <property type="entry name" value="FMN-DEPENDENT NADH:QUINONE OXIDOREDUCTASE"/>
    <property type="match status" value="1"/>
</dbReference>
<sequence>MKTILHIDASARLTTNSVEEYNSISKSIAASFINKWKENNPTDKIIHRDVGVNPPNFITQDWIAAVFTPDEVKTKEQRALLSLSDTLINELEQADIIVMSSPMYNYGLPAALKAWFDQVIRINKTFSFDLTRGDHPLEPIMSGKTMVLATSCGEFGFGPGGINEKKNHLGTHIETMSHYLGIDTFYEINAEYQEFNDDRHKESVQNAHTKAKELASTLSNSYISTLQ</sequence>
<dbReference type="GO" id="GO:0010181">
    <property type="term" value="F:FMN binding"/>
    <property type="evidence" value="ECO:0007669"/>
    <property type="project" value="UniProtKB-UniRule"/>
</dbReference>
<comment type="subunit">
    <text evidence="6">Homodimer.</text>
</comment>
<evidence type="ECO:0000313" key="9">
    <source>
        <dbReference type="Proteomes" id="UP000266067"/>
    </source>
</evidence>
<evidence type="ECO:0000256" key="5">
    <source>
        <dbReference type="ARBA" id="ARBA00048542"/>
    </source>
</evidence>
<keyword evidence="4 6" id="KW-0520">NAD</keyword>
<keyword evidence="3 6" id="KW-0560">Oxidoreductase</keyword>
<accession>A0A3A1N6A5</accession>
<comment type="similarity">
    <text evidence="6">Belongs to the azoreductase type 1 family.</text>
</comment>
<proteinExistence type="inferred from homology"/>
<feature type="domain" description="Flavodoxin-like fold" evidence="7">
    <location>
        <begin position="2"/>
        <end position="213"/>
    </location>
</feature>
<comment type="caution">
    <text evidence="8">The sequence shown here is derived from an EMBL/GenBank/DDBJ whole genome shotgun (WGS) entry which is preliminary data.</text>
</comment>
<keyword evidence="9" id="KW-1185">Reference proteome</keyword>
<keyword evidence="1 6" id="KW-0285">Flavoprotein</keyword>
<gene>
    <name evidence="6" type="primary">azoR</name>
    <name evidence="8" type="ORF">D2V08_11810</name>
</gene>
<dbReference type="PANTHER" id="PTHR43741">
    <property type="entry name" value="FMN-DEPENDENT NADH-AZOREDUCTASE 1"/>
    <property type="match status" value="1"/>
</dbReference>
<dbReference type="Pfam" id="PF02525">
    <property type="entry name" value="Flavodoxin_2"/>
    <property type="match status" value="1"/>
</dbReference>
<dbReference type="RefSeq" id="WP_119608402.1">
    <property type="nucleotide sequence ID" value="NZ_QXFH01000072.1"/>
</dbReference>
<dbReference type="GO" id="GO:0009055">
    <property type="term" value="F:electron transfer activity"/>
    <property type="evidence" value="ECO:0007669"/>
    <property type="project" value="UniProtKB-UniRule"/>
</dbReference>
<evidence type="ECO:0000313" key="8">
    <source>
        <dbReference type="EMBL" id="RIV33146.1"/>
    </source>
</evidence>
<reference evidence="8 9" key="1">
    <citation type="submission" date="2018-08" db="EMBL/GenBank/DDBJ databases">
        <title>Proposal of Muricauda 72 sp.nov. and Muricauda NH166 sp.nov., isolated from seawater.</title>
        <authorList>
            <person name="Cheng H."/>
            <person name="Wu Y.-H."/>
            <person name="Guo L.-L."/>
            <person name="Xu X.-W."/>
        </authorList>
    </citation>
    <scope>NUCLEOTIDE SEQUENCE [LARGE SCALE GENOMIC DNA]</scope>
    <source>
        <strain evidence="8 9">KCTC 22173</strain>
    </source>
</reference>
<feature type="binding site" evidence="6">
    <location>
        <begin position="23"/>
        <end position="25"/>
    </location>
    <ligand>
        <name>FMN</name>
        <dbReference type="ChEBI" id="CHEBI:58210"/>
    </ligand>
</feature>
<evidence type="ECO:0000256" key="2">
    <source>
        <dbReference type="ARBA" id="ARBA00022643"/>
    </source>
</evidence>
<dbReference type="EC" id="1.7.1.17" evidence="6"/>
<dbReference type="HAMAP" id="MF_01216">
    <property type="entry name" value="Azoreductase_type1"/>
    <property type="match status" value="1"/>
</dbReference>